<feature type="transmembrane region" description="Helical" evidence="6">
    <location>
        <begin position="131"/>
        <end position="152"/>
    </location>
</feature>
<comment type="subcellular location">
    <subcellularLocation>
        <location evidence="1">Cell membrane</location>
        <topology evidence="1">Multi-pass membrane protein</topology>
    </subcellularLocation>
</comment>
<accession>A0A1J5SUH5</accession>
<evidence type="ECO:0000256" key="1">
    <source>
        <dbReference type="ARBA" id="ARBA00004651"/>
    </source>
</evidence>
<feature type="transmembrane region" description="Helical" evidence="6">
    <location>
        <begin position="65"/>
        <end position="89"/>
    </location>
</feature>
<feature type="transmembrane region" description="Helical" evidence="6">
    <location>
        <begin position="278"/>
        <end position="297"/>
    </location>
</feature>
<feature type="transmembrane region" description="Helical" evidence="6">
    <location>
        <begin position="375"/>
        <end position="394"/>
    </location>
</feature>
<feature type="transmembrane region" description="Helical" evidence="6">
    <location>
        <begin position="351"/>
        <end position="369"/>
    </location>
</feature>
<keyword evidence="5 6" id="KW-0472">Membrane</keyword>
<evidence type="ECO:0000256" key="4">
    <source>
        <dbReference type="ARBA" id="ARBA00022989"/>
    </source>
</evidence>
<evidence type="ECO:0000256" key="3">
    <source>
        <dbReference type="ARBA" id="ARBA00022692"/>
    </source>
</evidence>
<dbReference type="InterPro" id="IPR050833">
    <property type="entry name" value="Poly_Biosynth_Transport"/>
</dbReference>
<keyword evidence="4 6" id="KW-1133">Transmembrane helix</keyword>
<comment type="caution">
    <text evidence="7">The sequence shown here is derived from an EMBL/GenBank/DDBJ whole genome shotgun (WGS) entry which is preliminary data.</text>
</comment>
<dbReference type="AlphaFoldDB" id="A0A1J5SUH5"/>
<dbReference type="PANTHER" id="PTHR30250:SF11">
    <property type="entry name" value="O-ANTIGEN TRANSPORTER-RELATED"/>
    <property type="match status" value="1"/>
</dbReference>
<dbReference type="GO" id="GO:0005886">
    <property type="term" value="C:plasma membrane"/>
    <property type="evidence" value="ECO:0007669"/>
    <property type="project" value="UniProtKB-SubCell"/>
</dbReference>
<feature type="transmembrane region" description="Helical" evidence="6">
    <location>
        <begin position="95"/>
        <end position="119"/>
    </location>
</feature>
<sequence>MAVLSMVTVAILLRFMHATDIGYWFFFQSVFVLLDTFRTGFLQVALIKFYSGAEKSRAETVLGSVWYLSFAITAILIAANILGLTALYFTDNIGFIIILKWFGITFLCTLPSAIASWILQAEQRFDKLLVLRILNQGVFILMVLVMIIFRKINLEEVLIINVLGASITSLYCFIKGWTGIKTFSKRTKESILELFNFGKFSVGTTISTNLLRSSDTFIIMFVLGVAGPAAVAMYTVPMRLMEIIEIPLRSFLATGMPAMSEAFNKKNKQEVVYIMQKYAGMLTLALVPVSFIAILFAEYAIGLLGGGKYMGTYAVSVYRIFMSFAMFYPIDRFLGVTLDIIHQPRINFYKVLVMLATNVVFDFTGIYVFGNINGVALATLFTFLSGVIFGYYWLRKYLEFSLIGFFTIGFSELKLLIQENLFKNKIAES</sequence>
<evidence type="ECO:0000256" key="5">
    <source>
        <dbReference type="ARBA" id="ARBA00023136"/>
    </source>
</evidence>
<keyword evidence="2" id="KW-1003">Cell membrane</keyword>
<keyword evidence="3 6" id="KW-0812">Transmembrane</keyword>
<proteinExistence type="predicted"/>
<reference evidence="7" key="1">
    <citation type="submission" date="2016-10" db="EMBL/GenBank/DDBJ databases">
        <title>Sequence of Gallionella enrichment culture.</title>
        <authorList>
            <person name="Poehlein A."/>
            <person name="Muehling M."/>
            <person name="Daniel R."/>
        </authorList>
    </citation>
    <scope>NUCLEOTIDE SEQUENCE</scope>
</reference>
<feature type="transmembrane region" description="Helical" evidence="6">
    <location>
        <begin position="158"/>
        <end position="178"/>
    </location>
</feature>
<organism evidence="7">
    <name type="scientific">mine drainage metagenome</name>
    <dbReference type="NCBI Taxonomy" id="410659"/>
    <lineage>
        <taxon>unclassified sequences</taxon>
        <taxon>metagenomes</taxon>
        <taxon>ecological metagenomes</taxon>
    </lineage>
</organism>
<dbReference type="Pfam" id="PF01943">
    <property type="entry name" value="Polysacc_synt"/>
    <property type="match status" value="1"/>
</dbReference>
<name>A0A1J5SUH5_9ZZZZ</name>
<feature type="transmembrane region" description="Helical" evidence="6">
    <location>
        <begin position="217"/>
        <end position="236"/>
    </location>
</feature>
<feature type="transmembrane region" description="Helical" evidence="6">
    <location>
        <begin position="309"/>
        <end position="330"/>
    </location>
</feature>
<dbReference type="EMBL" id="MLJW01000018">
    <property type="protein sequence ID" value="OIR12127.1"/>
    <property type="molecule type" value="Genomic_DNA"/>
</dbReference>
<evidence type="ECO:0000313" key="7">
    <source>
        <dbReference type="EMBL" id="OIR12127.1"/>
    </source>
</evidence>
<dbReference type="InterPro" id="IPR002797">
    <property type="entry name" value="Polysacc_synth"/>
</dbReference>
<evidence type="ECO:0000256" key="2">
    <source>
        <dbReference type="ARBA" id="ARBA00022475"/>
    </source>
</evidence>
<dbReference type="PANTHER" id="PTHR30250">
    <property type="entry name" value="PST FAMILY PREDICTED COLANIC ACID TRANSPORTER"/>
    <property type="match status" value="1"/>
</dbReference>
<gene>
    <name evidence="7" type="ORF">GALL_63780</name>
</gene>
<feature type="transmembrane region" description="Helical" evidence="6">
    <location>
        <begin position="28"/>
        <end position="53"/>
    </location>
</feature>
<protein>
    <submittedName>
        <fullName evidence="7">Polysaccharide biosynthesis protein</fullName>
    </submittedName>
</protein>
<evidence type="ECO:0000256" key="6">
    <source>
        <dbReference type="SAM" id="Phobius"/>
    </source>
</evidence>